<dbReference type="PANTHER" id="PTHR11461">
    <property type="entry name" value="SERINE PROTEASE INHIBITOR, SERPIN"/>
    <property type="match status" value="1"/>
</dbReference>
<dbReference type="EMBL" id="NCKV01006210">
    <property type="protein sequence ID" value="RWS23572.1"/>
    <property type="molecule type" value="Genomic_DNA"/>
</dbReference>
<evidence type="ECO:0000256" key="1">
    <source>
        <dbReference type="ARBA" id="ARBA00009500"/>
    </source>
</evidence>
<dbReference type="STRING" id="299467.A0A443S7Q2"/>
<reference evidence="6 7" key="1">
    <citation type="journal article" date="2018" name="Gigascience">
        <title>Genomes of trombidid mites reveal novel predicted allergens and laterally-transferred genes associated with secondary metabolism.</title>
        <authorList>
            <person name="Dong X."/>
            <person name="Chaisiri K."/>
            <person name="Xia D."/>
            <person name="Armstrong S.D."/>
            <person name="Fang Y."/>
            <person name="Donnelly M.J."/>
            <person name="Kadowaki T."/>
            <person name="McGarry J.W."/>
            <person name="Darby A.C."/>
            <person name="Makepeace B.L."/>
        </authorList>
    </citation>
    <scope>NUCLEOTIDE SEQUENCE [LARGE SCALE GENOMIC DNA]</scope>
    <source>
        <strain evidence="6">UoL-UT</strain>
    </source>
</reference>
<keyword evidence="2" id="KW-0646">Protease inhibitor</keyword>
<sequence length="143" mass="16449">MTLVGAKNETEKQIFEGLRYSLGFENSDEVHSFFKNFLDECEKCDSCNLNIANRVLIHKASDFRVKPEYAQRLLEVYKAEVNEANFETETNEILKSCNEWVNKKTNGKIPSILDSLSKLARAVLINAIYFKGMWQYPDKSAIV</sequence>
<keyword evidence="7" id="KW-1185">Reference proteome</keyword>
<dbReference type="Pfam" id="PF00079">
    <property type="entry name" value="Serpin"/>
    <property type="match status" value="1"/>
</dbReference>
<dbReference type="SUPFAM" id="SSF56574">
    <property type="entry name" value="Serpins"/>
    <property type="match status" value="1"/>
</dbReference>
<dbReference type="Proteomes" id="UP000288716">
    <property type="component" value="Unassembled WGS sequence"/>
</dbReference>
<evidence type="ECO:0000256" key="2">
    <source>
        <dbReference type="ARBA" id="ARBA00022690"/>
    </source>
</evidence>
<dbReference type="GO" id="GO:0005615">
    <property type="term" value="C:extracellular space"/>
    <property type="evidence" value="ECO:0007669"/>
    <property type="project" value="InterPro"/>
</dbReference>
<evidence type="ECO:0000313" key="7">
    <source>
        <dbReference type="Proteomes" id="UP000288716"/>
    </source>
</evidence>
<protein>
    <submittedName>
        <fullName evidence="6">Proteinase inhibitor I4 serpin-like protein</fullName>
    </submittedName>
</protein>
<dbReference type="PANTHER" id="PTHR11461:SF211">
    <property type="entry name" value="GH10112P-RELATED"/>
    <property type="match status" value="1"/>
</dbReference>
<dbReference type="InterPro" id="IPR036186">
    <property type="entry name" value="Serpin_sf"/>
</dbReference>
<proteinExistence type="inferred from homology"/>
<dbReference type="AlphaFoldDB" id="A0A443S7Q2"/>
<keyword evidence="3" id="KW-0722">Serine protease inhibitor</keyword>
<dbReference type="OrthoDB" id="6515587at2759"/>
<accession>A0A443S7Q2</accession>
<evidence type="ECO:0000256" key="4">
    <source>
        <dbReference type="ARBA" id="ARBA00023180"/>
    </source>
</evidence>
<evidence type="ECO:0000256" key="3">
    <source>
        <dbReference type="ARBA" id="ARBA00022900"/>
    </source>
</evidence>
<evidence type="ECO:0000313" key="6">
    <source>
        <dbReference type="EMBL" id="RWS23572.1"/>
    </source>
</evidence>
<dbReference type="InterPro" id="IPR023796">
    <property type="entry name" value="Serpin_dom"/>
</dbReference>
<comment type="caution">
    <text evidence="6">The sequence shown here is derived from an EMBL/GenBank/DDBJ whole genome shotgun (WGS) entry which is preliminary data.</text>
</comment>
<dbReference type="VEuPathDB" id="VectorBase:LDEU008468"/>
<comment type="similarity">
    <text evidence="1">Belongs to the serpin family.</text>
</comment>
<dbReference type="GO" id="GO:0004867">
    <property type="term" value="F:serine-type endopeptidase inhibitor activity"/>
    <property type="evidence" value="ECO:0007669"/>
    <property type="project" value="UniProtKB-KW"/>
</dbReference>
<name>A0A443S7Q2_9ACAR</name>
<dbReference type="InterPro" id="IPR042178">
    <property type="entry name" value="Serpin_sf_1"/>
</dbReference>
<dbReference type="InterPro" id="IPR000215">
    <property type="entry name" value="Serpin_fam"/>
</dbReference>
<keyword evidence="4" id="KW-0325">Glycoprotein</keyword>
<gene>
    <name evidence="6" type="ORF">B4U80_13912</name>
</gene>
<feature type="domain" description="Serpin" evidence="5">
    <location>
        <begin position="1"/>
        <end position="138"/>
    </location>
</feature>
<dbReference type="Gene3D" id="3.30.497.10">
    <property type="entry name" value="Antithrombin, subunit I, domain 2"/>
    <property type="match status" value="1"/>
</dbReference>
<organism evidence="6 7">
    <name type="scientific">Leptotrombidium deliense</name>
    <dbReference type="NCBI Taxonomy" id="299467"/>
    <lineage>
        <taxon>Eukaryota</taxon>
        <taxon>Metazoa</taxon>
        <taxon>Ecdysozoa</taxon>
        <taxon>Arthropoda</taxon>
        <taxon>Chelicerata</taxon>
        <taxon>Arachnida</taxon>
        <taxon>Acari</taxon>
        <taxon>Acariformes</taxon>
        <taxon>Trombidiformes</taxon>
        <taxon>Prostigmata</taxon>
        <taxon>Anystina</taxon>
        <taxon>Parasitengona</taxon>
        <taxon>Trombiculoidea</taxon>
        <taxon>Trombiculidae</taxon>
        <taxon>Leptotrombidium</taxon>
    </lineage>
</organism>
<evidence type="ECO:0000259" key="5">
    <source>
        <dbReference type="Pfam" id="PF00079"/>
    </source>
</evidence>